<evidence type="ECO:0000313" key="4">
    <source>
        <dbReference type="Proteomes" id="UP000183832"/>
    </source>
</evidence>
<accession>A0A1J1IYI9</accession>
<gene>
    <name evidence="3" type="primary">putative Neuropeptide-like 1</name>
    <name evidence="3" type="ORF">CLUMA_CG017822</name>
</gene>
<reference evidence="3 4" key="1">
    <citation type="submission" date="2015-04" db="EMBL/GenBank/DDBJ databases">
        <authorList>
            <person name="Syromyatnikov M.Y."/>
            <person name="Popov V.N."/>
        </authorList>
    </citation>
    <scope>NUCLEOTIDE SEQUENCE [LARGE SCALE GENOMIC DNA]</scope>
</reference>
<proteinExistence type="predicted"/>
<dbReference type="OrthoDB" id="6426745at2759"/>
<feature type="signal peptide" evidence="2">
    <location>
        <begin position="1"/>
        <end position="20"/>
    </location>
</feature>
<keyword evidence="2" id="KW-0732">Signal</keyword>
<evidence type="ECO:0000256" key="1">
    <source>
        <dbReference type="SAM" id="MobiDB-lite"/>
    </source>
</evidence>
<evidence type="ECO:0000256" key="2">
    <source>
        <dbReference type="SAM" id="SignalP"/>
    </source>
</evidence>
<dbReference type="AlphaFoldDB" id="A0A1J1IYI9"/>
<evidence type="ECO:0000313" key="3">
    <source>
        <dbReference type="EMBL" id="CRL04762.1"/>
    </source>
</evidence>
<dbReference type="Proteomes" id="UP000183832">
    <property type="component" value="Unassembled WGS sequence"/>
</dbReference>
<feature type="chain" id="PRO_5012475716" evidence="2">
    <location>
        <begin position="21"/>
        <end position="355"/>
    </location>
</feature>
<feature type="region of interest" description="Disordered" evidence="1">
    <location>
        <begin position="89"/>
        <end position="115"/>
    </location>
</feature>
<keyword evidence="4" id="KW-1185">Reference proteome</keyword>
<name>A0A1J1IYI9_9DIPT</name>
<organism evidence="3 4">
    <name type="scientific">Clunio marinus</name>
    <dbReference type="NCBI Taxonomy" id="568069"/>
    <lineage>
        <taxon>Eukaryota</taxon>
        <taxon>Metazoa</taxon>
        <taxon>Ecdysozoa</taxon>
        <taxon>Arthropoda</taxon>
        <taxon>Hexapoda</taxon>
        <taxon>Insecta</taxon>
        <taxon>Pterygota</taxon>
        <taxon>Neoptera</taxon>
        <taxon>Endopterygota</taxon>
        <taxon>Diptera</taxon>
        <taxon>Nematocera</taxon>
        <taxon>Chironomoidea</taxon>
        <taxon>Chironomidae</taxon>
        <taxon>Clunio</taxon>
    </lineage>
</organism>
<sequence>MQLYLKVGMIIVLMLLTVNAQQYSSDDSLPAEELSAVVRALLQPENYKYEMHRKSLENALENILAAAAYESEYYEPLEEDEKRSIATLAKNGQLPSKEPDTEMETLSDDDNGHKRNIASMARSGHIGGKRNIQSLARQWPYGNGGKRNIGSIMRDNMFPGSGKRNIASMARNGFGKRNVGTLARDWALPKFNGKQLMDDGKRNIQSMKNSIKSGRKKRDVGENEALEPFYQNGPVDYEELLQSLNDEFPYFQNPAEKRFLATSDSDPSTISSSSGYQKRHIGSMVEYFYPQDHLRPIAATSCRRCDFDHWSGGKSRWGFSDNNLGVRSLTSPLRTRSGFRSTPPRVTALSWRDRF</sequence>
<protein>
    <submittedName>
        <fullName evidence="3">CLUMA_CG017822, isoform A</fullName>
    </submittedName>
</protein>
<dbReference type="EMBL" id="CVRI01000063">
    <property type="protein sequence ID" value="CRL04762.1"/>
    <property type="molecule type" value="Genomic_DNA"/>
</dbReference>